<accession>A0A1R2AKZ8</accession>
<evidence type="ECO:0000313" key="3">
    <source>
        <dbReference type="Proteomes" id="UP000187209"/>
    </source>
</evidence>
<keyword evidence="3" id="KW-1185">Reference proteome</keyword>
<comment type="caution">
    <text evidence="2">The sequence shown here is derived from an EMBL/GenBank/DDBJ whole genome shotgun (WGS) entry which is preliminary data.</text>
</comment>
<dbReference type="EMBL" id="MPUH01002346">
    <property type="protein sequence ID" value="OMJ65203.1"/>
    <property type="molecule type" value="Genomic_DNA"/>
</dbReference>
<sequence>MENEKPKKQGKSNPTFSCSVCETIHSSMKSAILCESCNNLACKHHSKNVGTLFFCDTCIKNEIKCEILSQNALDIKKLEQELKAYSNREEAMVKEIHIKTKTTGELEWQLNLKLKENDEEIENLNKKIASKITEKENNEDKYIILQDEKRELEENLSELFKKLTTEKVAITKIEREKKNFDKQISDLENKGKELINRCNETIPYRRIRNTTCIKCHENIKTSLKDDIIAALSTSKSSSLIESVVNSPRTRDKNNTPCICRVI</sequence>
<evidence type="ECO:0000313" key="2">
    <source>
        <dbReference type="EMBL" id="OMJ65203.1"/>
    </source>
</evidence>
<dbReference type="Proteomes" id="UP000187209">
    <property type="component" value="Unassembled WGS sequence"/>
</dbReference>
<keyword evidence="1" id="KW-0175">Coiled coil</keyword>
<evidence type="ECO:0000256" key="1">
    <source>
        <dbReference type="SAM" id="Coils"/>
    </source>
</evidence>
<gene>
    <name evidence="2" type="ORF">SteCoe_38825</name>
</gene>
<reference evidence="2 3" key="1">
    <citation type="submission" date="2016-11" db="EMBL/GenBank/DDBJ databases">
        <title>The macronuclear genome of Stentor coeruleus: a giant cell with tiny introns.</title>
        <authorList>
            <person name="Slabodnick M."/>
            <person name="Ruby J.G."/>
            <person name="Reiff S.B."/>
            <person name="Swart E.C."/>
            <person name="Gosai S."/>
            <person name="Prabakaran S."/>
            <person name="Witkowska E."/>
            <person name="Larue G.E."/>
            <person name="Fisher S."/>
            <person name="Freeman R.M."/>
            <person name="Gunawardena J."/>
            <person name="Chu W."/>
            <person name="Stover N.A."/>
            <person name="Gregory B.D."/>
            <person name="Nowacki M."/>
            <person name="Derisi J."/>
            <person name="Roy S.W."/>
            <person name="Marshall W.F."/>
            <person name="Sood P."/>
        </authorList>
    </citation>
    <scope>NUCLEOTIDE SEQUENCE [LARGE SCALE GENOMIC DNA]</scope>
    <source>
        <strain evidence="2">WM001</strain>
    </source>
</reference>
<dbReference type="AlphaFoldDB" id="A0A1R2AKZ8"/>
<organism evidence="2 3">
    <name type="scientific">Stentor coeruleus</name>
    <dbReference type="NCBI Taxonomy" id="5963"/>
    <lineage>
        <taxon>Eukaryota</taxon>
        <taxon>Sar</taxon>
        <taxon>Alveolata</taxon>
        <taxon>Ciliophora</taxon>
        <taxon>Postciliodesmatophora</taxon>
        <taxon>Heterotrichea</taxon>
        <taxon>Heterotrichida</taxon>
        <taxon>Stentoridae</taxon>
        <taxon>Stentor</taxon>
    </lineage>
</organism>
<protein>
    <submittedName>
        <fullName evidence="2">Uncharacterized protein</fullName>
    </submittedName>
</protein>
<feature type="coiled-coil region" evidence="1">
    <location>
        <begin position="68"/>
        <end position="197"/>
    </location>
</feature>
<name>A0A1R2AKZ8_9CILI</name>
<proteinExistence type="predicted"/>